<evidence type="ECO:0000256" key="1">
    <source>
        <dbReference type="SAM" id="Phobius"/>
    </source>
</evidence>
<feature type="domain" description="Acyltransferase 3" evidence="2">
    <location>
        <begin position="41"/>
        <end position="381"/>
    </location>
</feature>
<dbReference type="InterPro" id="IPR002656">
    <property type="entry name" value="Acyl_transf_3_dom"/>
</dbReference>
<sequence>MRPACVVARHTERMRSSERFRSVIAQVDERVDETPADRNRAADFLRVAAICVVILWHWVFSITHRQDGQIVNPNPIEHVAGGWLLTWLFQVMPIFFIIGGFANLTGWDSVVRSGQGTLAFVWRRLGRLVLPALVFILVWVIIDVIARVTIPDYTGALNVMPLVFTPLWFLAAYTWATLMVPLTARMHRRFGPMSSVFLGVAVAVVDVGRFAGDQEWLGYVNSAVVWIFVHQLGYLWRDGYLDQYWRRCALAVGGYSIVALATVHDAYPRSMVSIPGEQVSPMWPTTAVIAALAIGQTGLIMLAAPILNRWLQRRVPYRLVVLLGGVLLTVFLWHMTAMLAAFLAAEGLGFTPVSEPTAEWWMRRPLWLIAPVPVLAILVAIFAPIEQRIRRALSLS</sequence>
<keyword evidence="1" id="KW-0812">Transmembrane</keyword>
<accession>A0A329R0D5</accession>
<feature type="transmembrane region" description="Helical" evidence="1">
    <location>
        <begin position="128"/>
        <end position="150"/>
    </location>
</feature>
<dbReference type="Proteomes" id="UP000250462">
    <property type="component" value="Unassembled WGS sequence"/>
</dbReference>
<dbReference type="AlphaFoldDB" id="A0A329R0D5"/>
<feature type="transmembrane region" description="Helical" evidence="1">
    <location>
        <begin position="83"/>
        <end position="107"/>
    </location>
</feature>
<keyword evidence="4" id="KW-1185">Reference proteome</keyword>
<comment type="caution">
    <text evidence="3">The sequence shown here is derived from an EMBL/GenBank/DDBJ whole genome shotgun (WGS) entry which is preliminary data.</text>
</comment>
<dbReference type="Pfam" id="PF01757">
    <property type="entry name" value="Acyl_transf_3"/>
    <property type="match status" value="1"/>
</dbReference>
<protein>
    <recommendedName>
        <fullName evidence="2">Acyltransferase 3 domain-containing protein</fullName>
    </recommendedName>
</protein>
<organism evidence="3 4">
    <name type="scientific">Phytoactinopolyspora halophila</name>
    <dbReference type="NCBI Taxonomy" id="1981511"/>
    <lineage>
        <taxon>Bacteria</taxon>
        <taxon>Bacillati</taxon>
        <taxon>Actinomycetota</taxon>
        <taxon>Actinomycetes</taxon>
        <taxon>Jiangellales</taxon>
        <taxon>Jiangellaceae</taxon>
        <taxon>Phytoactinopolyspora</taxon>
    </lineage>
</organism>
<feature type="transmembrane region" description="Helical" evidence="1">
    <location>
        <begin position="216"/>
        <end position="236"/>
    </location>
</feature>
<feature type="transmembrane region" description="Helical" evidence="1">
    <location>
        <begin position="248"/>
        <end position="267"/>
    </location>
</feature>
<feature type="transmembrane region" description="Helical" evidence="1">
    <location>
        <begin position="190"/>
        <end position="210"/>
    </location>
</feature>
<feature type="transmembrane region" description="Helical" evidence="1">
    <location>
        <begin position="287"/>
        <end position="307"/>
    </location>
</feature>
<evidence type="ECO:0000313" key="4">
    <source>
        <dbReference type="Proteomes" id="UP000250462"/>
    </source>
</evidence>
<feature type="transmembrane region" description="Helical" evidence="1">
    <location>
        <begin position="319"/>
        <end position="345"/>
    </location>
</feature>
<feature type="transmembrane region" description="Helical" evidence="1">
    <location>
        <begin position="44"/>
        <end position="63"/>
    </location>
</feature>
<gene>
    <name evidence="3" type="ORF">DPM12_03820</name>
</gene>
<evidence type="ECO:0000259" key="2">
    <source>
        <dbReference type="Pfam" id="PF01757"/>
    </source>
</evidence>
<feature type="transmembrane region" description="Helical" evidence="1">
    <location>
        <begin position="156"/>
        <end position="178"/>
    </location>
</feature>
<keyword evidence="1" id="KW-1133">Transmembrane helix</keyword>
<evidence type="ECO:0000313" key="3">
    <source>
        <dbReference type="EMBL" id="RAW17977.1"/>
    </source>
</evidence>
<reference evidence="3 4" key="1">
    <citation type="submission" date="2018-06" db="EMBL/GenBank/DDBJ databases">
        <title>Phytoactinopolyspora halophila sp. nov., a novel halophilic actinomycete isolated from a saline soil in China.</title>
        <authorList>
            <person name="Tang S.-K."/>
        </authorList>
    </citation>
    <scope>NUCLEOTIDE SEQUENCE [LARGE SCALE GENOMIC DNA]</scope>
    <source>
        <strain evidence="3 4">YIM 96934</strain>
    </source>
</reference>
<keyword evidence="1" id="KW-0472">Membrane</keyword>
<dbReference type="EMBL" id="QMIG01000002">
    <property type="protein sequence ID" value="RAW17977.1"/>
    <property type="molecule type" value="Genomic_DNA"/>
</dbReference>
<dbReference type="GO" id="GO:0016747">
    <property type="term" value="F:acyltransferase activity, transferring groups other than amino-acyl groups"/>
    <property type="evidence" value="ECO:0007669"/>
    <property type="project" value="InterPro"/>
</dbReference>
<feature type="transmembrane region" description="Helical" evidence="1">
    <location>
        <begin position="365"/>
        <end position="385"/>
    </location>
</feature>
<name>A0A329R0D5_9ACTN</name>
<proteinExistence type="predicted"/>